<keyword evidence="2" id="KW-0808">Transferase</keyword>
<dbReference type="GO" id="GO:0032259">
    <property type="term" value="P:methylation"/>
    <property type="evidence" value="ECO:0007669"/>
    <property type="project" value="UniProtKB-KW"/>
</dbReference>
<proteinExistence type="predicted"/>
<protein>
    <submittedName>
        <fullName evidence="2">Class I SAM-dependent methyltransferase</fullName>
    </submittedName>
</protein>
<dbReference type="Gene3D" id="3.40.50.150">
    <property type="entry name" value="Vaccinia Virus protein VP39"/>
    <property type="match status" value="1"/>
</dbReference>
<organism evidence="2 3">
    <name type="scientific">Antrihabitans stalagmiti</name>
    <dbReference type="NCBI Taxonomy" id="2799499"/>
    <lineage>
        <taxon>Bacteria</taxon>
        <taxon>Bacillati</taxon>
        <taxon>Actinomycetota</taxon>
        <taxon>Actinomycetes</taxon>
        <taxon>Mycobacteriales</taxon>
        <taxon>Nocardiaceae</taxon>
        <taxon>Antrihabitans</taxon>
    </lineage>
</organism>
<dbReference type="CDD" id="cd02440">
    <property type="entry name" value="AdoMet_MTases"/>
    <property type="match status" value="1"/>
</dbReference>
<evidence type="ECO:0000313" key="2">
    <source>
        <dbReference type="EMBL" id="MBJ8341588.1"/>
    </source>
</evidence>
<dbReference type="EMBL" id="JAEMNV010000008">
    <property type="protein sequence ID" value="MBJ8341588.1"/>
    <property type="molecule type" value="Genomic_DNA"/>
</dbReference>
<keyword evidence="3" id="KW-1185">Reference proteome</keyword>
<dbReference type="PANTHER" id="PTHR42912">
    <property type="entry name" value="METHYLTRANSFERASE"/>
    <property type="match status" value="1"/>
</dbReference>
<dbReference type="GO" id="GO:0008757">
    <property type="term" value="F:S-adenosylmethionine-dependent methyltransferase activity"/>
    <property type="evidence" value="ECO:0007669"/>
    <property type="project" value="InterPro"/>
</dbReference>
<name>A0A934NUL6_9NOCA</name>
<keyword evidence="2" id="KW-0489">Methyltransferase</keyword>
<dbReference type="Proteomes" id="UP000655868">
    <property type="component" value="Unassembled WGS sequence"/>
</dbReference>
<dbReference type="PANTHER" id="PTHR42912:SF93">
    <property type="entry name" value="N6-ADENOSINE-METHYLTRANSFERASE TMT1A"/>
    <property type="match status" value="1"/>
</dbReference>
<evidence type="ECO:0000313" key="3">
    <source>
        <dbReference type="Proteomes" id="UP000655868"/>
    </source>
</evidence>
<dbReference type="InterPro" id="IPR013216">
    <property type="entry name" value="Methyltransf_11"/>
</dbReference>
<evidence type="ECO:0000259" key="1">
    <source>
        <dbReference type="Pfam" id="PF08241"/>
    </source>
</evidence>
<reference evidence="2" key="1">
    <citation type="submission" date="2020-12" db="EMBL/GenBank/DDBJ databases">
        <title>Antrihabitans popcorni sp. nov. and Antrihabitans auranticaus sp. nov., isolated from a larva cave.</title>
        <authorList>
            <person name="Lee S.D."/>
            <person name="Kim I.S."/>
        </authorList>
    </citation>
    <scope>NUCLEOTIDE SEQUENCE</scope>
    <source>
        <strain evidence="2">YC3-6</strain>
    </source>
</reference>
<gene>
    <name evidence="2" type="ORF">JGU71_22120</name>
</gene>
<feature type="domain" description="Methyltransferase type 11" evidence="1">
    <location>
        <begin position="88"/>
        <end position="184"/>
    </location>
</feature>
<dbReference type="InterPro" id="IPR029063">
    <property type="entry name" value="SAM-dependent_MTases_sf"/>
</dbReference>
<dbReference type="AlphaFoldDB" id="A0A934NUL6"/>
<sequence>MSEPTVSDRHAEANALLGAVGVSRTRIDSATSERASRAWWDADAGAYHQTHGEFLGVDSADGEFVWCPEGLHEGDMRFLGDVAGKAILEIGCGSAPCSRWLAAQGARPVGLDLSMGMLSRGLESMSGSERRVPLVQAGAETLPFADASFDAACSAFGAVPFVADSALVMREVARVLQPGGRWVFSVNHPMRWIFPDDPGEAGLTATIPYFDRSPYVEVDEAGRATYVEHHRTVGDRVREIVAAGLTVVDIVEPEWPEWLDREWGQWSPLRGALFPGTAIFVCDKPE</sequence>
<dbReference type="SUPFAM" id="SSF53335">
    <property type="entry name" value="S-adenosyl-L-methionine-dependent methyltransferases"/>
    <property type="match status" value="1"/>
</dbReference>
<dbReference type="RefSeq" id="WP_199706640.1">
    <property type="nucleotide sequence ID" value="NZ_JAEMNV010000008.1"/>
</dbReference>
<dbReference type="InterPro" id="IPR050508">
    <property type="entry name" value="Methyltransf_Superfamily"/>
</dbReference>
<dbReference type="Pfam" id="PF08241">
    <property type="entry name" value="Methyltransf_11"/>
    <property type="match status" value="1"/>
</dbReference>
<comment type="caution">
    <text evidence="2">The sequence shown here is derived from an EMBL/GenBank/DDBJ whole genome shotgun (WGS) entry which is preliminary data.</text>
</comment>
<accession>A0A934NUL6</accession>